<keyword evidence="3" id="KW-1185">Reference proteome</keyword>
<evidence type="ECO:0000256" key="1">
    <source>
        <dbReference type="SAM" id="SignalP"/>
    </source>
</evidence>
<dbReference type="Gene3D" id="3.40.50.2300">
    <property type="match status" value="2"/>
</dbReference>
<dbReference type="OrthoDB" id="9776955at2"/>
<feature type="signal peptide" evidence="1">
    <location>
        <begin position="1"/>
        <end position="20"/>
    </location>
</feature>
<evidence type="ECO:0000313" key="2">
    <source>
        <dbReference type="EMBL" id="EHI69174.1"/>
    </source>
</evidence>
<gene>
    <name evidence="2" type="ORF">STRIC_1764</name>
</gene>
<dbReference type="EMBL" id="AEUX02000007">
    <property type="protein sequence ID" value="EHI69174.1"/>
    <property type="molecule type" value="Genomic_DNA"/>
</dbReference>
<reference evidence="2 3" key="1">
    <citation type="journal article" date="2014" name="Int. J. Syst. Evol. Microbiol.">
        <title>Phylogenomics and the dynamic genome evolution of the genus Streptococcus.</title>
        <authorList>
            <consortium name="The Broad Institute Genome Sequencing Platform"/>
            <person name="Richards V.P."/>
            <person name="Palmer S.R."/>
            <person name="Pavinski Bitar P.D."/>
            <person name="Qin X."/>
            <person name="Weinstock G.M."/>
            <person name="Highlander S.K."/>
            <person name="Town C.D."/>
            <person name="Burne R.A."/>
            <person name="Stanhope M.J."/>
        </authorList>
    </citation>
    <scope>NUCLEOTIDE SEQUENCE [LARGE SCALE GENOMIC DNA]</scope>
    <source>
        <strain evidence="2 3">707-05</strain>
    </source>
</reference>
<comment type="caution">
    <text evidence="2">The sequence shown here is derived from an EMBL/GenBank/DDBJ whole genome shotgun (WGS) entry which is preliminary data.</text>
</comment>
<protein>
    <submittedName>
        <fullName evidence="2">ABC transporter substrate binding protein</fullName>
    </submittedName>
</protein>
<dbReference type="PANTHER" id="PTHR35271">
    <property type="entry name" value="ABC TRANSPORTER, SUBSTRATE-BINDING LIPOPROTEIN-RELATED"/>
    <property type="match status" value="1"/>
</dbReference>
<name>G5K4M7_9STRE</name>
<dbReference type="AlphaFoldDB" id="G5K4M7"/>
<dbReference type="eggNOG" id="COG2984">
    <property type="taxonomic scope" value="Bacteria"/>
</dbReference>
<dbReference type="InterPro" id="IPR028082">
    <property type="entry name" value="Peripla_BP_I"/>
</dbReference>
<proteinExistence type="predicted"/>
<accession>G5K4M7</accession>
<dbReference type="InterPro" id="IPR007487">
    <property type="entry name" value="ABC_transpt-TYRBP-like"/>
</dbReference>
<dbReference type="RefSeq" id="WP_008090185.1">
    <property type="nucleotide sequence ID" value="NZ_AEUX02000007.1"/>
</dbReference>
<dbReference type="STRING" id="764299.STRIC_1764"/>
<dbReference type="Proteomes" id="UP000003330">
    <property type="component" value="Unassembled WGS sequence"/>
</dbReference>
<dbReference type="PROSITE" id="PS51257">
    <property type="entry name" value="PROKAR_LIPOPROTEIN"/>
    <property type="match status" value="1"/>
</dbReference>
<feature type="chain" id="PRO_5039550457" evidence="1">
    <location>
        <begin position="21"/>
        <end position="323"/>
    </location>
</feature>
<evidence type="ECO:0000313" key="3">
    <source>
        <dbReference type="Proteomes" id="UP000003330"/>
    </source>
</evidence>
<sequence>MTMKRVKVFTLMMLTLGLLTACRQQGHQTGEKVTVGIVQYAEHAALDQARQGFLEVLDEAGFKEGKTLKVIKKNAQGEQANLQTMVEQVAGKTDLNFAIATPAAQALLTADSETPSVFTAVTDPVQAGLVDSLKKPGGNMTGSIDATDVKQQVDLLSRAFPQAKKVGIFYNSSEVNSEWQAKAAQKALEQKRIKVVTKTVTTSNDVQAVMSSLASQVDAVFLPTDNTVASTAATIGEVLKEAKVPAMGSDEAYLDAVLFTSGVDYHAIGRQAGQKALKLLKGQKPANLSVAKPQKTKIAVNEEMAKVLGIDPKLIQDLAKNNQ</sequence>
<dbReference type="Pfam" id="PF04392">
    <property type="entry name" value="ABC_sub_bind"/>
    <property type="match status" value="1"/>
</dbReference>
<organism evidence="2 3">
    <name type="scientific">Streptococcus ictaluri 707-05</name>
    <dbReference type="NCBI Taxonomy" id="764299"/>
    <lineage>
        <taxon>Bacteria</taxon>
        <taxon>Bacillati</taxon>
        <taxon>Bacillota</taxon>
        <taxon>Bacilli</taxon>
        <taxon>Lactobacillales</taxon>
        <taxon>Streptococcaceae</taxon>
        <taxon>Streptococcus</taxon>
    </lineage>
</organism>
<keyword evidence="1" id="KW-0732">Signal</keyword>
<dbReference type="SUPFAM" id="SSF53822">
    <property type="entry name" value="Periplasmic binding protein-like I"/>
    <property type="match status" value="1"/>
</dbReference>
<dbReference type="CDD" id="cd06325">
    <property type="entry name" value="PBP1_ABC_unchar_transporter"/>
    <property type="match status" value="1"/>
</dbReference>
<dbReference type="PANTHER" id="PTHR35271:SF1">
    <property type="entry name" value="ABC TRANSPORTER, SUBSTRATE-BINDING LIPOPROTEIN"/>
    <property type="match status" value="1"/>
</dbReference>